<dbReference type="Proteomes" id="UP000784294">
    <property type="component" value="Unassembled WGS sequence"/>
</dbReference>
<dbReference type="EMBL" id="CAAALY010083847">
    <property type="protein sequence ID" value="VEL26943.1"/>
    <property type="molecule type" value="Genomic_DNA"/>
</dbReference>
<accession>A0A448X321</accession>
<sequence length="112" mass="12759">MCHPSNTFRGIPYGAILHLYLHRSEGKHNYKRSSYGHSIVIDPNGQIIAERSESGPGLLMAHIPAPDNSMVPRLIGENMLESRVDAHFEDPVDQIRRQLPVAHHRRFDLFPQ</sequence>
<dbReference type="Gene3D" id="3.60.110.10">
    <property type="entry name" value="Carbon-nitrogen hydrolase"/>
    <property type="match status" value="1"/>
</dbReference>
<dbReference type="SUPFAM" id="SSF56317">
    <property type="entry name" value="Carbon-nitrogen hydrolase"/>
    <property type="match status" value="1"/>
</dbReference>
<name>A0A448X321_9PLAT</name>
<keyword evidence="3" id="KW-1185">Reference proteome</keyword>
<dbReference type="AlphaFoldDB" id="A0A448X321"/>
<comment type="caution">
    <text evidence="2">The sequence shown here is derived from an EMBL/GenBank/DDBJ whole genome shotgun (WGS) entry which is preliminary data.</text>
</comment>
<proteinExistence type="predicted"/>
<feature type="non-terminal residue" evidence="2">
    <location>
        <position position="1"/>
    </location>
</feature>
<dbReference type="PROSITE" id="PS50263">
    <property type="entry name" value="CN_HYDROLASE"/>
    <property type="match status" value="1"/>
</dbReference>
<evidence type="ECO:0000259" key="1">
    <source>
        <dbReference type="PROSITE" id="PS50263"/>
    </source>
</evidence>
<protein>
    <recommendedName>
        <fullName evidence="1">CN hydrolase domain-containing protein</fullName>
    </recommendedName>
</protein>
<dbReference type="InterPro" id="IPR003010">
    <property type="entry name" value="C-N_Hydrolase"/>
</dbReference>
<dbReference type="OrthoDB" id="680339at2759"/>
<feature type="domain" description="CN hydrolase" evidence="1">
    <location>
        <begin position="1"/>
        <end position="65"/>
    </location>
</feature>
<reference evidence="2" key="1">
    <citation type="submission" date="2018-11" db="EMBL/GenBank/DDBJ databases">
        <authorList>
            <consortium name="Pathogen Informatics"/>
        </authorList>
    </citation>
    <scope>NUCLEOTIDE SEQUENCE</scope>
</reference>
<evidence type="ECO:0000313" key="2">
    <source>
        <dbReference type="EMBL" id="VEL26943.1"/>
    </source>
</evidence>
<gene>
    <name evidence="2" type="ORF">PXEA_LOCUS20383</name>
</gene>
<organism evidence="2 3">
    <name type="scientific">Protopolystoma xenopodis</name>
    <dbReference type="NCBI Taxonomy" id="117903"/>
    <lineage>
        <taxon>Eukaryota</taxon>
        <taxon>Metazoa</taxon>
        <taxon>Spiralia</taxon>
        <taxon>Lophotrochozoa</taxon>
        <taxon>Platyhelminthes</taxon>
        <taxon>Monogenea</taxon>
        <taxon>Polyopisthocotylea</taxon>
        <taxon>Polystomatidea</taxon>
        <taxon>Polystomatidae</taxon>
        <taxon>Protopolystoma</taxon>
    </lineage>
</organism>
<dbReference type="InterPro" id="IPR036526">
    <property type="entry name" value="C-N_Hydrolase_sf"/>
</dbReference>
<evidence type="ECO:0000313" key="3">
    <source>
        <dbReference type="Proteomes" id="UP000784294"/>
    </source>
</evidence>
<dbReference type="Pfam" id="PF00795">
    <property type="entry name" value="CN_hydrolase"/>
    <property type="match status" value="1"/>
</dbReference>